<evidence type="ECO:0000313" key="3">
    <source>
        <dbReference type="EMBL" id="GAM58572.1"/>
    </source>
</evidence>
<dbReference type="InterPro" id="IPR049046">
    <property type="entry name" value="Beta-AFase-like_GH127_middle"/>
</dbReference>
<proteinExistence type="predicted"/>
<sequence length="680" mass="77717">MTTPNITIEESSQGENFLSRVNQISECISDDNEKLRFFDNQRMPLKPKFQIPSADKIKPEAWIKSLMNNDLNQGVVGALDSLYPGIKRDDIYNTHRRAGLDDVPEMGDLVLTGDEWEASIMWWNAETIGNWWDGFIRHAFLTGELEAQNKAKSIVENLIQSQDEDGYIGIYQPSLRYQHEGANGELWAQTTALRAMLSYYEFTKEQVVLTAVERAMAVSMREYGPEGRNPFRLKNEFGGATHGLMLTDVCETLHRLTGKSEYQEYATFLYKDFSRFPINRAFNDFRYPYLMDREGKFESHGVHTYEHLRSLLQSYFWTGYPELEEAWDNALHKLGHTILPSGAGHGAEWIAGLAADPDFTATEFCTMFELRNSLLFALEKTGDTSFADHAEVLTFNGMMGFRNPAGTAITYNKSDNCCKLNSHHQTPNGEEKDVRYKYSPTHSDPAVCCVPNYGRNLPTYLQYMWMESDDELVTMLYGPSSYTTIVNDTELTITQKTEYPLSDQVQLQITASTPTQKTIKLRKPGWSKHTVVVAPGATIEEQERFVVVNKTWQTGDTIDITFNNEVRIKQANNGDRYYQRGPIVFAASIEHEEVTIKDYEQGQFRDYHCLPLEDSTNQLRFDPNLSGQAVYCPALGKKAWYESMPCLDVVMINQQTNKSHQIRLQPMGSTILRRVSFKTI</sequence>
<dbReference type="PANTHER" id="PTHR43465:SF2">
    <property type="entry name" value="DUF1680 DOMAIN PROTEIN (AFU_ORTHOLOGUE AFUA_1G08910)"/>
    <property type="match status" value="1"/>
</dbReference>
<gene>
    <name evidence="3" type="ORF">JCM19231_4244</name>
</gene>
<comment type="caution">
    <text evidence="3">The sequence shown here is derived from an EMBL/GenBank/DDBJ whole genome shotgun (WGS) entry which is preliminary data.</text>
</comment>
<evidence type="ECO:0000259" key="1">
    <source>
        <dbReference type="Pfam" id="PF07944"/>
    </source>
</evidence>
<dbReference type="Proteomes" id="UP000031671">
    <property type="component" value="Unassembled WGS sequence"/>
</dbReference>
<organism evidence="3 4">
    <name type="scientific">Vibrio ishigakensis</name>
    <dbReference type="NCBI Taxonomy" id="1481914"/>
    <lineage>
        <taxon>Bacteria</taxon>
        <taxon>Pseudomonadati</taxon>
        <taxon>Pseudomonadota</taxon>
        <taxon>Gammaproteobacteria</taxon>
        <taxon>Vibrionales</taxon>
        <taxon>Vibrionaceae</taxon>
        <taxon>Vibrio</taxon>
    </lineage>
</organism>
<feature type="domain" description="Non-reducing end beta-L-arabinofuranosidase-like GH127 catalytic" evidence="1">
    <location>
        <begin position="114"/>
        <end position="459"/>
    </location>
</feature>
<reference evidence="3 4" key="1">
    <citation type="submission" date="2015-01" db="EMBL/GenBank/DDBJ databases">
        <title>Vibrio sp. C1 JCM 19231 whole genome shotgun sequence.</title>
        <authorList>
            <person name="Sawabe T."/>
            <person name="Meirelles P."/>
            <person name="Feng G."/>
            <person name="Sayaka M."/>
            <person name="Hattori M."/>
            <person name="Ohkuma M."/>
        </authorList>
    </citation>
    <scope>NUCLEOTIDE SEQUENCE [LARGE SCALE GENOMIC DNA]</scope>
    <source>
        <strain evidence="4">JCM 19231</strain>
    </source>
</reference>
<dbReference type="PANTHER" id="PTHR43465">
    <property type="entry name" value="DUF1680 DOMAIN PROTEIN (AFU_ORTHOLOGUE AFUA_1G08910)"/>
    <property type="match status" value="1"/>
</dbReference>
<dbReference type="SUPFAM" id="SSF48208">
    <property type="entry name" value="Six-hairpin glycosidases"/>
    <property type="match status" value="1"/>
</dbReference>
<dbReference type="Pfam" id="PF07944">
    <property type="entry name" value="Beta-AFase-like_GH127_cat"/>
    <property type="match status" value="1"/>
</dbReference>
<dbReference type="GO" id="GO:0016787">
    <property type="term" value="F:hydrolase activity"/>
    <property type="evidence" value="ECO:0007669"/>
    <property type="project" value="UniProtKB-KW"/>
</dbReference>
<evidence type="ECO:0000313" key="4">
    <source>
        <dbReference type="Proteomes" id="UP000031671"/>
    </source>
</evidence>
<keyword evidence="4" id="KW-1185">Reference proteome</keyword>
<feature type="domain" description="Non-reducing end beta-L-arabinofuranosidase-like GH127 middle" evidence="2">
    <location>
        <begin position="472"/>
        <end position="562"/>
    </location>
</feature>
<dbReference type="Pfam" id="PF20736">
    <property type="entry name" value="Glyco_hydro127M"/>
    <property type="match status" value="1"/>
</dbReference>
<accession>A0A0B8P1W5</accession>
<dbReference type="EMBL" id="BBRZ01000093">
    <property type="protein sequence ID" value="GAM58572.1"/>
    <property type="molecule type" value="Genomic_DNA"/>
</dbReference>
<name>A0A0B8P1W5_9VIBR</name>
<dbReference type="InterPro" id="IPR012878">
    <property type="entry name" value="Beta-AFase-like_GH127_cat"/>
</dbReference>
<dbReference type="InterPro" id="IPR008928">
    <property type="entry name" value="6-hairpin_glycosidase_sf"/>
</dbReference>
<dbReference type="GO" id="GO:0005975">
    <property type="term" value="P:carbohydrate metabolic process"/>
    <property type="evidence" value="ECO:0007669"/>
    <property type="project" value="InterPro"/>
</dbReference>
<evidence type="ECO:0000259" key="2">
    <source>
        <dbReference type="Pfam" id="PF20736"/>
    </source>
</evidence>
<protein>
    <submittedName>
        <fullName evidence="3">Putative glycosyl hydrolase</fullName>
    </submittedName>
</protein>
<dbReference type="InterPro" id="IPR049174">
    <property type="entry name" value="Beta-AFase-like"/>
</dbReference>
<keyword evidence="3" id="KW-0378">Hydrolase</keyword>
<dbReference type="AlphaFoldDB" id="A0A0B8P1W5"/>
<dbReference type="RefSeq" id="WP_261836392.1">
    <property type="nucleotide sequence ID" value="NZ_AP024882.1"/>
</dbReference>
<reference evidence="3 4" key="2">
    <citation type="submission" date="2015-01" db="EMBL/GenBank/DDBJ databases">
        <authorList>
            <consortium name="NBRP consortium"/>
            <person name="Sawabe T."/>
            <person name="Meirelles P."/>
            <person name="Feng G."/>
            <person name="Sayaka M."/>
            <person name="Hattori M."/>
            <person name="Ohkuma M."/>
        </authorList>
    </citation>
    <scope>NUCLEOTIDE SEQUENCE [LARGE SCALE GENOMIC DNA]</scope>
    <source>
        <strain evidence="4">JCM 19231</strain>
    </source>
</reference>